<organism evidence="1 2">
    <name type="scientific">Cajanus cajan</name>
    <name type="common">Pigeon pea</name>
    <name type="synonym">Cajanus indicus</name>
    <dbReference type="NCBI Taxonomy" id="3821"/>
    <lineage>
        <taxon>Eukaryota</taxon>
        <taxon>Viridiplantae</taxon>
        <taxon>Streptophyta</taxon>
        <taxon>Embryophyta</taxon>
        <taxon>Tracheophyta</taxon>
        <taxon>Spermatophyta</taxon>
        <taxon>Magnoliopsida</taxon>
        <taxon>eudicotyledons</taxon>
        <taxon>Gunneridae</taxon>
        <taxon>Pentapetalae</taxon>
        <taxon>rosids</taxon>
        <taxon>fabids</taxon>
        <taxon>Fabales</taxon>
        <taxon>Fabaceae</taxon>
        <taxon>Papilionoideae</taxon>
        <taxon>50 kb inversion clade</taxon>
        <taxon>NPAAA clade</taxon>
        <taxon>indigoferoid/millettioid clade</taxon>
        <taxon>Phaseoleae</taxon>
        <taxon>Cajanus</taxon>
    </lineage>
</organism>
<dbReference type="Proteomes" id="UP000075243">
    <property type="component" value="Unassembled WGS sequence"/>
</dbReference>
<dbReference type="Pfam" id="PF13432">
    <property type="entry name" value="TPR_16"/>
    <property type="match status" value="2"/>
</dbReference>
<dbReference type="STRING" id="3821.A0A151RD69"/>
<accession>A0A151RD69</accession>
<protein>
    <submittedName>
        <fullName evidence="1">Uncharacterized protein</fullName>
    </submittedName>
</protein>
<proteinExistence type="predicted"/>
<dbReference type="GO" id="GO:0009535">
    <property type="term" value="C:chloroplast thylakoid membrane"/>
    <property type="evidence" value="ECO:0007669"/>
    <property type="project" value="TreeGrafter"/>
</dbReference>
<gene>
    <name evidence="1" type="ORF">KK1_038348</name>
</gene>
<name>A0A151RD69_CAJCA</name>
<sequence>MADKIRAREIGEAIGVLDRLIDLEPEELEYPLLKAHLHMRNSEPELALREFENLLKKDPFHVEAFRGLLMVTSETNKPTGELLKRIEEAVRVCEERGSVSDARDFKLQVAQIKVIDGDFSDALKVYEEIVEAQPEDFRPYLCRGIVYALLRRKDEADAQFEKYRSLVPEDHPYKQYFEDHAKIFERVGE</sequence>
<dbReference type="PANTHER" id="PTHR26312">
    <property type="entry name" value="TETRATRICOPEPTIDE REPEAT PROTEIN 5"/>
    <property type="match status" value="1"/>
</dbReference>
<dbReference type="Gene3D" id="1.25.40.10">
    <property type="entry name" value="Tetratricopeptide repeat domain"/>
    <property type="match status" value="2"/>
</dbReference>
<reference evidence="1" key="1">
    <citation type="journal article" date="2012" name="Nat. Biotechnol.">
        <title>Draft genome sequence of pigeonpea (Cajanus cajan), an orphan legume crop of resource-poor farmers.</title>
        <authorList>
            <person name="Varshney R.K."/>
            <person name="Chen W."/>
            <person name="Li Y."/>
            <person name="Bharti A.K."/>
            <person name="Saxena R.K."/>
            <person name="Schlueter J.A."/>
            <person name="Donoghue M.T."/>
            <person name="Azam S."/>
            <person name="Fan G."/>
            <person name="Whaley A.M."/>
            <person name="Farmer A.D."/>
            <person name="Sheridan J."/>
            <person name="Iwata A."/>
            <person name="Tuteja R."/>
            <person name="Penmetsa R.V."/>
            <person name="Wu W."/>
            <person name="Upadhyaya H.D."/>
            <person name="Yang S.P."/>
            <person name="Shah T."/>
            <person name="Saxena K.B."/>
            <person name="Michael T."/>
            <person name="McCombie W.R."/>
            <person name="Yang B."/>
            <person name="Zhang G."/>
            <person name="Yang H."/>
            <person name="Wang J."/>
            <person name="Spillane C."/>
            <person name="Cook D.R."/>
            <person name="May G.D."/>
            <person name="Xu X."/>
            <person name="Jackson S.A."/>
        </authorList>
    </citation>
    <scope>NUCLEOTIDE SEQUENCE [LARGE SCALE GENOMIC DNA]</scope>
</reference>
<evidence type="ECO:0000313" key="2">
    <source>
        <dbReference type="Proteomes" id="UP000075243"/>
    </source>
</evidence>
<dbReference type="OMA" id="PFHVEAF"/>
<dbReference type="AlphaFoldDB" id="A0A151RD69"/>
<dbReference type="InterPro" id="IPR011990">
    <property type="entry name" value="TPR-like_helical_dom_sf"/>
</dbReference>
<dbReference type="PANTHER" id="PTHR26312:SF67">
    <property type="entry name" value="PROTEIN SLOW GREEN 1, CHLOROPLASTIC"/>
    <property type="match status" value="1"/>
</dbReference>
<dbReference type="EMBL" id="KQ483844">
    <property type="protein sequence ID" value="KYP40335.1"/>
    <property type="molecule type" value="Genomic_DNA"/>
</dbReference>
<dbReference type="OrthoDB" id="66906at2759"/>
<dbReference type="Gramene" id="C.cajan_37478.t">
    <property type="protein sequence ID" value="C.cajan_37478.t.cds1"/>
    <property type="gene ID" value="C.cajan_37478"/>
</dbReference>
<keyword evidence="2" id="KW-1185">Reference proteome</keyword>
<dbReference type="SUPFAM" id="SSF48452">
    <property type="entry name" value="TPR-like"/>
    <property type="match status" value="1"/>
</dbReference>
<evidence type="ECO:0000313" key="1">
    <source>
        <dbReference type="EMBL" id="KYP40335.1"/>
    </source>
</evidence>